<dbReference type="AlphaFoldDB" id="A0A9P7KFU5"/>
<feature type="compositionally biased region" description="Basic and acidic residues" evidence="2">
    <location>
        <begin position="66"/>
        <end position="78"/>
    </location>
</feature>
<proteinExistence type="predicted"/>
<accession>A0A9P7KFU5</accession>
<evidence type="ECO:0000256" key="2">
    <source>
        <dbReference type="SAM" id="MobiDB-lite"/>
    </source>
</evidence>
<feature type="region of interest" description="Disordered" evidence="2">
    <location>
        <begin position="1"/>
        <end position="109"/>
    </location>
</feature>
<feature type="coiled-coil region" evidence="1">
    <location>
        <begin position="113"/>
        <end position="156"/>
    </location>
</feature>
<organism evidence="3 4">
    <name type="scientific">Sphagnurus paluster</name>
    <dbReference type="NCBI Taxonomy" id="117069"/>
    <lineage>
        <taxon>Eukaryota</taxon>
        <taxon>Fungi</taxon>
        <taxon>Dikarya</taxon>
        <taxon>Basidiomycota</taxon>
        <taxon>Agaricomycotina</taxon>
        <taxon>Agaricomycetes</taxon>
        <taxon>Agaricomycetidae</taxon>
        <taxon>Agaricales</taxon>
        <taxon>Tricholomatineae</taxon>
        <taxon>Lyophyllaceae</taxon>
        <taxon>Sphagnurus</taxon>
    </lineage>
</organism>
<comment type="caution">
    <text evidence="3">The sequence shown here is derived from an EMBL/GenBank/DDBJ whole genome shotgun (WGS) entry which is preliminary data.</text>
</comment>
<evidence type="ECO:0000313" key="4">
    <source>
        <dbReference type="Proteomes" id="UP000717328"/>
    </source>
</evidence>
<gene>
    <name evidence="3" type="ORF">H0H81_007822</name>
</gene>
<keyword evidence="4" id="KW-1185">Reference proteome</keyword>
<sequence>MVCHTVGGVPAVSGETELLMPEIEQPAPEKPAPKSKKRGSKTSEDASCNTSKKAKTRKNTNMLPKPVEEKLAAPETSRRKILPSRRRDTHPGSVDQPAPRRSAAQVKRDQEYHAKLLQSIDELTKRRNDMLAEYELAQERDELNEEHTLIQSLEDLIENGDMEDLQRDTMTNVEANDPMLVDAEWDPETRGPVVLEEVNSPEHKKKPGRGEVKAGIDARKAALRLKPQR</sequence>
<reference evidence="3" key="2">
    <citation type="submission" date="2021-10" db="EMBL/GenBank/DDBJ databases">
        <title>Phylogenomics reveals ancestral predisposition of the termite-cultivated fungus Termitomyces towards a domesticated lifestyle.</title>
        <authorList>
            <person name="Auxier B."/>
            <person name="Grum-Grzhimaylo A."/>
            <person name="Cardenas M.E."/>
            <person name="Lodge J.D."/>
            <person name="Laessoe T."/>
            <person name="Pedersen O."/>
            <person name="Smith M.E."/>
            <person name="Kuyper T.W."/>
            <person name="Franco-Molano E.A."/>
            <person name="Baroni T.J."/>
            <person name="Aanen D.K."/>
        </authorList>
    </citation>
    <scope>NUCLEOTIDE SEQUENCE</scope>
    <source>
        <strain evidence="3">D49</strain>
    </source>
</reference>
<dbReference type="Proteomes" id="UP000717328">
    <property type="component" value="Unassembled WGS sequence"/>
</dbReference>
<reference evidence="3" key="1">
    <citation type="submission" date="2021-02" db="EMBL/GenBank/DDBJ databases">
        <authorList>
            <person name="Nieuwenhuis M."/>
            <person name="Van De Peppel L.J.J."/>
        </authorList>
    </citation>
    <scope>NUCLEOTIDE SEQUENCE</scope>
    <source>
        <strain evidence="3">D49</strain>
    </source>
</reference>
<protein>
    <submittedName>
        <fullName evidence="3">Uncharacterized protein</fullName>
    </submittedName>
</protein>
<dbReference type="EMBL" id="JABCKI010002110">
    <property type="protein sequence ID" value="KAG5647220.1"/>
    <property type="molecule type" value="Genomic_DNA"/>
</dbReference>
<keyword evidence="1" id="KW-0175">Coiled coil</keyword>
<evidence type="ECO:0000256" key="1">
    <source>
        <dbReference type="SAM" id="Coils"/>
    </source>
</evidence>
<name>A0A9P7KFU5_9AGAR</name>
<evidence type="ECO:0000313" key="3">
    <source>
        <dbReference type="EMBL" id="KAG5647220.1"/>
    </source>
</evidence>